<comment type="similarity">
    <text evidence="1">Belongs to the FMO family.</text>
</comment>
<dbReference type="InterPro" id="IPR050346">
    <property type="entry name" value="FMO-like"/>
</dbReference>
<dbReference type="SUPFAM" id="SSF51905">
    <property type="entry name" value="FAD/NAD(P)-binding domain"/>
    <property type="match status" value="2"/>
</dbReference>
<keyword evidence="5" id="KW-0560">Oxidoreductase</keyword>
<dbReference type="AlphaFoldDB" id="A0A9P9F067"/>
<dbReference type="Gene3D" id="3.50.50.60">
    <property type="entry name" value="FAD/NAD(P)-binding domain"/>
    <property type="match status" value="2"/>
</dbReference>
<accession>A0A9P9F067</accession>
<dbReference type="InterPro" id="IPR020946">
    <property type="entry name" value="Flavin_mOase-like"/>
</dbReference>
<protein>
    <recommendedName>
        <fullName evidence="8">FAD/NAD(P)-binding domain-containing protein</fullName>
    </recommendedName>
</protein>
<comment type="caution">
    <text evidence="6">The sequence shown here is derived from an EMBL/GenBank/DDBJ whole genome shotgun (WGS) entry which is preliminary data.</text>
</comment>
<dbReference type="OrthoDB" id="66881at2759"/>
<dbReference type="PIRSF" id="PIRSF000332">
    <property type="entry name" value="FMO"/>
    <property type="match status" value="1"/>
</dbReference>
<dbReference type="GO" id="GO:0004499">
    <property type="term" value="F:N,N-dimethylaniline monooxygenase activity"/>
    <property type="evidence" value="ECO:0007669"/>
    <property type="project" value="InterPro"/>
</dbReference>
<dbReference type="InterPro" id="IPR036188">
    <property type="entry name" value="FAD/NAD-bd_sf"/>
</dbReference>
<evidence type="ECO:0000313" key="6">
    <source>
        <dbReference type="EMBL" id="KAH7149169.1"/>
    </source>
</evidence>
<dbReference type="GO" id="GO:0050661">
    <property type="term" value="F:NADP binding"/>
    <property type="evidence" value="ECO:0007669"/>
    <property type="project" value="InterPro"/>
</dbReference>
<name>A0A9P9F067_9HYPO</name>
<evidence type="ECO:0000256" key="5">
    <source>
        <dbReference type="ARBA" id="ARBA00023002"/>
    </source>
</evidence>
<dbReference type="Pfam" id="PF13450">
    <property type="entry name" value="NAD_binding_8"/>
    <property type="match status" value="1"/>
</dbReference>
<evidence type="ECO:0000256" key="2">
    <source>
        <dbReference type="ARBA" id="ARBA00022630"/>
    </source>
</evidence>
<keyword evidence="4" id="KW-0521">NADP</keyword>
<evidence type="ECO:0000313" key="7">
    <source>
        <dbReference type="Proteomes" id="UP000717696"/>
    </source>
</evidence>
<keyword evidence="2" id="KW-0285">Flavoprotein</keyword>
<evidence type="ECO:0008006" key="8">
    <source>
        <dbReference type="Google" id="ProtNLM"/>
    </source>
</evidence>
<sequence length="399" mass="44546">SPAPKRVAIIGAGVSGILTASAFQRVEGFKLNIFERRAVPGGIWVYDQKPTSAPQFPAVDPWDIDRLLTPPSGKLPVTTDRATHQRFLTTPMYEYLQANIPWGVMAGNTIFEDAASPKDAETPFLSSSEVLAAVSQASHKFDDLIHYNTTVEDVVKLLDGSLQLTLRQENRDGTDTWYNQSYDHVVVATGHNSVPKVPDIPGLETWKGALRHSVTWRSGKEFTDQRVLVVGSSESAIDLCVYSKEYAKGPIYISQRTPHPRYPSVFEHHGIKVVTTIDRIDGRKIHLSDGTVLGDVDTIVFATGYFYSYPFLSKVRPSRTTGSGRVPGLYQHVFDVHNPDTIAFIGVVNGSLSWLTWEKSAFLVALLWSGKIRLPPKEAQEEWERKRLETVQESRFHVL</sequence>
<dbReference type="PRINTS" id="PR00370">
    <property type="entry name" value="FMOXYGENASE"/>
</dbReference>
<organism evidence="6 7">
    <name type="scientific">Dactylonectria estremocensis</name>
    <dbReference type="NCBI Taxonomy" id="1079267"/>
    <lineage>
        <taxon>Eukaryota</taxon>
        <taxon>Fungi</taxon>
        <taxon>Dikarya</taxon>
        <taxon>Ascomycota</taxon>
        <taxon>Pezizomycotina</taxon>
        <taxon>Sordariomycetes</taxon>
        <taxon>Hypocreomycetidae</taxon>
        <taxon>Hypocreales</taxon>
        <taxon>Nectriaceae</taxon>
        <taxon>Dactylonectria</taxon>
    </lineage>
</organism>
<evidence type="ECO:0000256" key="4">
    <source>
        <dbReference type="ARBA" id="ARBA00022857"/>
    </source>
</evidence>
<dbReference type="Proteomes" id="UP000717696">
    <property type="component" value="Unassembled WGS sequence"/>
</dbReference>
<dbReference type="PANTHER" id="PTHR23023">
    <property type="entry name" value="DIMETHYLANILINE MONOOXYGENASE"/>
    <property type="match status" value="1"/>
</dbReference>
<keyword evidence="7" id="KW-1185">Reference proteome</keyword>
<evidence type="ECO:0000256" key="1">
    <source>
        <dbReference type="ARBA" id="ARBA00009183"/>
    </source>
</evidence>
<reference evidence="6" key="1">
    <citation type="journal article" date="2021" name="Nat. Commun.">
        <title>Genetic determinants of endophytism in the Arabidopsis root mycobiome.</title>
        <authorList>
            <person name="Mesny F."/>
            <person name="Miyauchi S."/>
            <person name="Thiergart T."/>
            <person name="Pickel B."/>
            <person name="Atanasova L."/>
            <person name="Karlsson M."/>
            <person name="Huettel B."/>
            <person name="Barry K.W."/>
            <person name="Haridas S."/>
            <person name="Chen C."/>
            <person name="Bauer D."/>
            <person name="Andreopoulos W."/>
            <person name="Pangilinan J."/>
            <person name="LaButti K."/>
            <person name="Riley R."/>
            <person name="Lipzen A."/>
            <person name="Clum A."/>
            <person name="Drula E."/>
            <person name="Henrissat B."/>
            <person name="Kohler A."/>
            <person name="Grigoriev I.V."/>
            <person name="Martin F.M."/>
            <person name="Hacquard S."/>
        </authorList>
    </citation>
    <scope>NUCLEOTIDE SEQUENCE</scope>
    <source>
        <strain evidence="6">MPI-CAGE-AT-0021</strain>
    </source>
</reference>
<gene>
    <name evidence="6" type="ORF">B0J13DRAFT_399300</name>
</gene>
<proteinExistence type="inferred from homology"/>
<dbReference type="EMBL" id="JAGMUU010000007">
    <property type="protein sequence ID" value="KAH7149169.1"/>
    <property type="molecule type" value="Genomic_DNA"/>
</dbReference>
<dbReference type="InterPro" id="IPR000960">
    <property type="entry name" value="Flavin_mOase"/>
</dbReference>
<feature type="non-terminal residue" evidence="6">
    <location>
        <position position="1"/>
    </location>
</feature>
<dbReference type="GO" id="GO:0050660">
    <property type="term" value="F:flavin adenine dinucleotide binding"/>
    <property type="evidence" value="ECO:0007669"/>
    <property type="project" value="InterPro"/>
</dbReference>
<keyword evidence="3" id="KW-0274">FAD</keyword>
<dbReference type="Pfam" id="PF00743">
    <property type="entry name" value="FMO-like"/>
    <property type="match status" value="2"/>
</dbReference>
<feature type="non-terminal residue" evidence="6">
    <location>
        <position position="399"/>
    </location>
</feature>
<evidence type="ECO:0000256" key="3">
    <source>
        <dbReference type="ARBA" id="ARBA00022827"/>
    </source>
</evidence>